<dbReference type="GO" id="GO:0000162">
    <property type="term" value="P:L-tryptophan biosynthetic process"/>
    <property type="evidence" value="ECO:0007669"/>
    <property type="project" value="UniProtKB-UniPathway"/>
</dbReference>
<dbReference type="GO" id="GO:0004640">
    <property type="term" value="F:phosphoribosylanthranilate isomerase activity"/>
    <property type="evidence" value="ECO:0007669"/>
    <property type="project" value="UniProtKB-EC"/>
</dbReference>
<accession>A0A5P1EQV1</accession>
<dbReference type="PANTHER" id="PTHR42894:SF1">
    <property type="entry name" value="N-(5'-PHOSPHORIBOSYL)ANTHRANILATE ISOMERASE"/>
    <property type="match status" value="1"/>
</dbReference>
<evidence type="ECO:0000313" key="9">
    <source>
        <dbReference type="EMBL" id="ONK68184.1"/>
    </source>
</evidence>
<evidence type="ECO:0000256" key="5">
    <source>
        <dbReference type="ARBA" id="ARBA00022822"/>
    </source>
</evidence>
<sequence length="116" mass="12218">MCGITSARDTELAAQAGANLVSMIHWPHSKHSLSVAKEISKAIQDNSMELVGVFVEDDVSTILGTAEAYGLRLHGDCSSAKLPGLLPLSGVIYVIHSNENGKLLNHVPNEATALVA</sequence>
<dbReference type="Gramene" id="ONK68184">
    <property type="protein sequence ID" value="ONK68184"/>
    <property type="gene ID" value="A4U43_C05F8500"/>
</dbReference>
<dbReference type="InterPro" id="IPR011060">
    <property type="entry name" value="RibuloseP-bd_barrel"/>
</dbReference>
<dbReference type="UniPathway" id="UPA00035">
    <property type="reaction ID" value="UER00042"/>
</dbReference>
<gene>
    <name evidence="9" type="ORF">A4U43_C05F8500</name>
</gene>
<keyword evidence="10" id="KW-1185">Reference proteome</keyword>
<keyword evidence="7" id="KW-0413">Isomerase</keyword>
<dbReference type="OMA" id="VIHSNEN"/>
<dbReference type="EMBL" id="CM007385">
    <property type="protein sequence ID" value="ONK68184.1"/>
    <property type="molecule type" value="Genomic_DNA"/>
</dbReference>
<evidence type="ECO:0000256" key="4">
    <source>
        <dbReference type="ARBA" id="ARBA00022605"/>
    </source>
</evidence>
<evidence type="ECO:0000256" key="6">
    <source>
        <dbReference type="ARBA" id="ARBA00023141"/>
    </source>
</evidence>
<keyword evidence="6" id="KW-0057">Aromatic amino acid biosynthesis</keyword>
<evidence type="ECO:0000256" key="2">
    <source>
        <dbReference type="ARBA" id="ARBA00007571"/>
    </source>
</evidence>
<keyword evidence="5" id="KW-0822">Tryptophan biosynthesis</keyword>
<dbReference type="Gene3D" id="3.20.20.70">
    <property type="entry name" value="Aldolase class I"/>
    <property type="match status" value="1"/>
</dbReference>
<dbReference type="EC" id="5.3.1.24" evidence="3"/>
<evidence type="ECO:0000256" key="7">
    <source>
        <dbReference type="ARBA" id="ARBA00023235"/>
    </source>
</evidence>
<protein>
    <recommendedName>
        <fullName evidence="3">phosphoribosylanthranilate isomerase</fullName>
        <ecNumber evidence="3">5.3.1.24</ecNumber>
    </recommendedName>
</protein>
<dbReference type="PANTHER" id="PTHR42894">
    <property type="entry name" value="N-(5'-PHOSPHORIBOSYL)ANTHRANILATE ISOMERASE"/>
    <property type="match status" value="1"/>
</dbReference>
<evidence type="ECO:0000259" key="8">
    <source>
        <dbReference type="Pfam" id="PF00697"/>
    </source>
</evidence>
<evidence type="ECO:0000313" key="10">
    <source>
        <dbReference type="Proteomes" id="UP000243459"/>
    </source>
</evidence>
<dbReference type="InterPro" id="IPR001240">
    <property type="entry name" value="PRAI_dom"/>
</dbReference>
<dbReference type="AlphaFoldDB" id="A0A5P1EQV1"/>
<feature type="domain" description="N-(5'phosphoribosyl) anthranilate isomerase (PRAI)" evidence="8">
    <location>
        <begin position="2"/>
        <end position="79"/>
    </location>
</feature>
<dbReference type="InterPro" id="IPR044643">
    <property type="entry name" value="TrpF_fam"/>
</dbReference>
<reference evidence="10" key="1">
    <citation type="journal article" date="2017" name="Nat. Commun.">
        <title>The asparagus genome sheds light on the origin and evolution of a young Y chromosome.</title>
        <authorList>
            <person name="Harkess A."/>
            <person name="Zhou J."/>
            <person name="Xu C."/>
            <person name="Bowers J.E."/>
            <person name="Van der Hulst R."/>
            <person name="Ayyampalayam S."/>
            <person name="Mercati F."/>
            <person name="Riccardi P."/>
            <person name="McKain M.R."/>
            <person name="Kakrana A."/>
            <person name="Tang H."/>
            <person name="Ray J."/>
            <person name="Groenendijk J."/>
            <person name="Arikit S."/>
            <person name="Mathioni S.M."/>
            <person name="Nakano M."/>
            <person name="Shan H."/>
            <person name="Telgmann-Rauber A."/>
            <person name="Kanno A."/>
            <person name="Yue Z."/>
            <person name="Chen H."/>
            <person name="Li W."/>
            <person name="Chen Y."/>
            <person name="Xu X."/>
            <person name="Zhang Y."/>
            <person name="Luo S."/>
            <person name="Chen H."/>
            <person name="Gao J."/>
            <person name="Mao Z."/>
            <person name="Pires J.C."/>
            <person name="Luo M."/>
            <person name="Kudrna D."/>
            <person name="Wing R.A."/>
            <person name="Meyers B.C."/>
            <person name="Yi K."/>
            <person name="Kong H."/>
            <person name="Lavrijsen P."/>
            <person name="Sunseri F."/>
            <person name="Falavigna A."/>
            <person name="Ye Y."/>
            <person name="Leebens-Mack J.H."/>
            <person name="Chen G."/>
        </authorList>
    </citation>
    <scope>NUCLEOTIDE SEQUENCE [LARGE SCALE GENOMIC DNA]</scope>
    <source>
        <strain evidence="10">cv. DH0086</strain>
    </source>
</reference>
<proteinExistence type="inferred from homology"/>
<comment type="pathway">
    <text evidence="1">Amino-acid biosynthesis; L-tryptophan biosynthesis; L-tryptophan from chorismate: step 3/5.</text>
</comment>
<name>A0A5P1EQV1_ASPOF</name>
<dbReference type="SUPFAM" id="SSF51366">
    <property type="entry name" value="Ribulose-phoshate binding barrel"/>
    <property type="match status" value="1"/>
</dbReference>
<organism evidence="9 10">
    <name type="scientific">Asparagus officinalis</name>
    <name type="common">Garden asparagus</name>
    <dbReference type="NCBI Taxonomy" id="4686"/>
    <lineage>
        <taxon>Eukaryota</taxon>
        <taxon>Viridiplantae</taxon>
        <taxon>Streptophyta</taxon>
        <taxon>Embryophyta</taxon>
        <taxon>Tracheophyta</taxon>
        <taxon>Spermatophyta</taxon>
        <taxon>Magnoliopsida</taxon>
        <taxon>Liliopsida</taxon>
        <taxon>Asparagales</taxon>
        <taxon>Asparagaceae</taxon>
        <taxon>Asparagoideae</taxon>
        <taxon>Asparagus</taxon>
    </lineage>
</organism>
<dbReference type="InterPro" id="IPR013785">
    <property type="entry name" value="Aldolase_TIM"/>
</dbReference>
<evidence type="ECO:0000256" key="3">
    <source>
        <dbReference type="ARBA" id="ARBA00012572"/>
    </source>
</evidence>
<dbReference type="Pfam" id="PF00697">
    <property type="entry name" value="PRAI"/>
    <property type="match status" value="1"/>
</dbReference>
<keyword evidence="4" id="KW-0028">Amino-acid biosynthesis</keyword>
<comment type="similarity">
    <text evidence="2">Belongs to the TrpF family.</text>
</comment>
<dbReference type="Proteomes" id="UP000243459">
    <property type="component" value="Chromosome 5"/>
</dbReference>
<evidence type="ECO:0000256" key="1">
    <source>
        <dbReference type="ARBA" id="ARBA00004664"/>
    </source>
</evidence>